<feature type="domain" description="HTH tetR-type" evidence="5">
    <location>
        <begin position="19"/>
        <end position="79"/>
    </location>
</feature>
<keyword evidence="3" id="KW-0804">Transcription</keyword>
<dbReference type="InterPro" id="IPR036271">
    <property type="entry name" value="Tet_transcr_reg_TetR-rel_C_sf"/>
</dbReference>
<evidence type="ECO:0000256" key="4">
    <source>
        <dbReference type="PROSITE-ProRule" id="PRU00335"/>
    </source>
</evidence>
<proteinExistence type="predicted"/>
<dbReference type="RefSeq" id="WP_387977025.1">
    <property type="nucleotide sequence ID" value="NZ_JBHRWO010000012.1"/>
</dbReference>
<dbReference type="PROSITE" id="PS50977">
    <property type="entry name" value="HTH_TETR_2"/>
    <property type="match status" value="1"/>
</dbReference>
<gene>
    <name evidence="6" type="ORF">ACFO8M_15335</name>
</gene>
<dbReference type="EMBL" id="JBHRWO010000012">
    <property type="protein sequence ID" value="MFC3493852.1"/>
    <property type="molecule type" value="Genomic_DNA"/>
</dbReference>
<dbReference type="SUPFAM" id="SSF46689">
    <property type="entry name" value="Homeodomain-like"/>
    <property type="match status" value="1"/>
</dbReference>
<dbReference type="Gene3D" id="1.10.10.60">
    <property type="entry name" value="Homeodomain-like"/>
    <property type="match status" value="1"/>
</dbReference>
<dbReference type="InterPro" id="IPR009057">
    <property type="entry name" value="Homeodomain-like_sf"/>
</dbReference>
<dbReference type="InterPro" id="IPR050109">
    <property type="entry name" value="HTH-type_TetR-like_transc_reg"/>
</dbReference>
<sequence>MTDAIWLRPERAATGRPASRDRAEITAAAINVADRGGLDAVSMRSIAIELGTGAASLYRYVSSRDDLLDLMIDATAAECRLEPPTGDPVPDLVAVAEALHTIMMRHPWLPELAVTRPVLGPGAVAVLDHVLDVLADHPGDGPAKLEIFALLNALTATFARNELAAANRPERAVAYLGHVAATGERPRISALYDDLSAAYGDPRDRRVAAMTALLSGLLGQEVNTL</sequence>
<reference evidence="7" key="1">
    <citation type="journal article" date="2019" name="Int. J. Syst. Evol. Microbiol.">
        <title>The Global Catalogue of Microorganisms (GCM) 10K type strain sequencing project: providing services to taxonomists for standard genome sequencing and annotation.</title>
        <authorList>
            <consortium name="The Broad Institute Genomics Platform"/>
            <consortium name="The Broad Institute Genome Sequencing Center for Infectious Disease"/>
            <person name="Wu L."/>
            <person name="Ma J."/>
        </authorList>
    </citation>
    <scope>NUCLEOTIDE SEQUENCE [LARGE SCALE GENOMIC DNA]</scope>
    <source>
        <strain evidence="7">CGMCC 4.7396</strain>
    </source>
</reference>
<dbReference type="Gene3D" id="1.10.357.10">
    <property type="entry name" value="Tetracycline Repressor, domain 2"/>
    <property type="match status" value="1"/>
</dbReference>
<accession>A0ABV7Q1W6</accession>
<dbReference type="Proteomes" id="UP001595712">
    <property type="component" value="Unassembled WGS sequence"/>
</dbReference>
<feature type="DNA-binding region" description="H-T-H motif" evidence="4">
    <location>
        <begin position="42"/>
        <end position="61"/>
    </location>
</feature>
<evidence type="ECO:0000256" key="3">
    <source>
        <dbReference type="ARBA" id="ARBA00023163"/>
    </source>
</evidence>
<evidence type="ECO:0000256" key="2">
    <source>
        <dbReference type="ARBA" id="ARBA00023125"/>
    </source>
</evidence>
<organism evidence="6 7">
    <name type="scientific">Glycomyces rhizosphaerae</name>
    <dbReference type="NCBI Taxonomy" id="2054422"/>
    <lineage>
        <taxon>Bacteria</taxon>
        <taxon>Bacillati</taxon>
        <taxon>Actinomycetota</taxon>
        <taxon>Actinomycetes</taxon>
        <taxon>Glycomycetales</taxon>
        <taxon>Glycomycetaceae</taxon>
        <taxon>Glycomyces</taxon>
    </lineage>
</organism>
<evidence type="ECO:0000256" key="1">
    <source>
        <dbReference type="ARBA" id="ARBA00023015"/>
    </source>
</evidence>
<evidence type="ECO:0000313" key="7">
    <source>
        <dbReference type="Proteomes" id="UP001595712"/>
    </source>
</evidence>
<keyword evidence="2 4" id="KW-0238">DNA-binding</keyword>
<evidence type="ECO:0000313" key="6">
    <source>
        <dbReference type="EMBL" id="MFC3493852.1"/>
    </source>
</evidence>
<keyword evidence="1" id="KW-0805">Transcription regulation</keyword>
<dbReference type="InterPro" id="IPR004111">
    <property type="entry name" value="Repressor_TetR_C"/>
</dbReference>
<evidence type="ECO:0000259" key="5">
    <source>
        <dbReference type="PROSITE" id="PS50977"/>
    </source>
</evidence>
<name>A0ABV7Q1W6_9ACTN</name>
<protein>
    <submittedName>
        <fullName evidence="6">TetR/AcrR family transcriptional regulator</fullName>
    </submittedName>
</protein>
<dbReference type="SUPFAM" id="SSF48498">
    <property type="entry name" value="Tetracyclin repressor-like, C-terminal domain"/>
    <property type="match status" value="1"/>
</dbReference>
<dbReference type="InterPro" id="IPR001647">
    <property type="entry name" value="HTH_TetR"/>
</dbReference>
<dbReference type="Pfam" id="PF02909">
    <property type="entry name" value="TetR_C_1"/>
    <property type="match status" value="1"/>
</dbReference>
<dbReference type="Pfam" id="PF00440">
    <property type="entry name" value="TetR_N"/>
    <property type="match status" value="1"/>
</dbReference>
<keyword evidence="7" id="KW-1185">Reference proteome</keyword>
<comment type="caution">
    <text evidence="6">The sequence shown here is derived from an EMBL/GenBank/DDBJ whole genome shotgun (WGS) entry which is preliminary data.</text>
</comment>
<dbReference type="PANTHER" id="PTHR30055:SF151">
    <property type="entry name" value="TRANSCRIPTIONAL REGULATORY PROTEIN"/>
    <property type="match status" value="1"/>
</dbReference>
<dbReference type="PANTHER" id="PTHR30055">
    <property type="entry name" value="HTH-TYPE TRANSCRIPTIONAL REGULATOR RUTR"/>
    <property type="match status" value="1"/>
</dbReference>